<evidence type="ECO:0000313" key="3">
    <source>
        <dbReference type="Proteomes" id="UP000314294"/>
    </source>
</evidence>
<keyword evidence="3" id="KW-1185">Reference proteome</keyword>
<gene>
    <name evidence="2" type="ORF">EYF80_003418</name>
</gene>
<feature type="compositionally biased region" description="Basic and acidic residues" evidence="1">
    <location>
        <begin position="52"/>
        <end position="61"/>
    </location>
</feature>
<name>A0A4Z2J9H3_9TELE</name>
<protein>
    <submittedName>
        <fullName evidence="2">Uncharacterized protein</fullName>
    </submittedName>
</protein>
<accession>A0A4Z2J9H3</accession>
<evidence type="ECO:0000256" key="1">
    <source>
        <dbReference type="SAM" id="MobiDB-lite"/>
    </source>
</evidence>
<reference evidence="2 3" key="1">
    <citation type="submission" date="2019-03" db="EMBL/GenBank/DDBJ databases">
        <title>First draft genome of Liparis tanakae, snailfish: a comprehensive survey of snailfish specific genes.</title>
        <authorList>
            <person name="Kim W."/>
            <person name="Song I."/>
            <person name="Jeong J.-H."/>
            <person name="Kim D."/>
            <person name="Kim S."/>
            <person name="Ryu S."/>
            <person name="Song J.Y."/>
            <person name="Lee S.K."/>
        </authorList>
    </citation>
    <scope>NUCLEOTIDE SEQUENCE [LARGE SCALE GENOMIC DNA]</scope>
    <source>
        <tissue evidence="2">Muscle</tissue>
    </source>
</reference>
<sequence>MGDERTGRSRGAGVRVLSTATFKAPRGQTRLGVVAAAKSSEKVVVDYQSMGKNEEAHEETKAASTLLSSPARERRYEEGREGFV</sequence>
<dbReference type="EMBL" id="SRLO01000016">
    <property type="protein sequence ID" value="TNN86333.1"/>
    <property type="molecule type" value="Genomic_DNA"/>
</dbReference>
<organism evidence="2 3">
    <name type="scientific">Liparis tanakae</name>
    <name type="common">Tanaka's snailfish</name>
    <dbReference type="NCBI Taxonomy" id="230148"/>
    <lineage>
        <taxon>Eukaryota</taxon>
        <taxon>Metazoa</taxon>
        <taxon>Chordata</taxon>
        <taxon>Craniata</taxon>
        <taxon>Vertebrata</taxon>
        <taxon>Euteleostomi</taxon>
        <taxon>Actinopterygii</taxon>
        <taxon>Neopterygii</taxon>
        <taxon>Teleostei</taxon>
        <taxon>Neoteleostei</taxon>
        <taxon>Acanthomorphata</taxon>
        <taxon>Eupercaria</taxon>
        <taxon>Perciformes</taxon>
        <taxon>Cottioidei</taxon>
        <taxon>Cottales</taxon>
        <taxon>Liparidae</taxon>
        <taxon>Liparis</taxon>
    </lineage>
</organism>
<feature type="compositionally biased region" description="Basic and acidic residues" evidence="1">
    <location>
        <begin position="71"/>
        <end position="84"/>
    </location>
</feature>
<dbReference type="AlphaFoldDB" id="A0A4Z2J9H3"/>
<proteinExistence type="predicted"/>
<feature type="region of interest" description="Disordered" evidence="1">
    <location>
        <begin position="51"/>
        <end position="84"/>
    </location>
</feature>
<evidence type="ECO:0000313" key="2">
    <source>
        <dbReference type="EMBL" id="TNN86333.1"/>
    </source>
</evidence>
<comment type="caution">
    <text evidence="2">The sequence shown here is derived from an EMBL/GenBank/DDBJ whole genome shotgun (WGS) entry which is preliminary data.</text>
</comment>
<dbReference type="Proteomes" id="UP000314294">
    <property type="component" value="Unassembled WGS sequence"/>
</dbReference>